<proteinExistence type="inferred from homology"/>
<keyword evidence="3" id="KW-0813">Transport</keyword>
<feature type="transmembrane region" description="Helical" evidence="8">
    <location>
        <begin position="80"/>
        <end position="98"/>
    </location>
</feature>
<evidence type="ECO:0000256" key="1">
    <source>
        <dbReference type="ARBA" id="ARBA00004651"/>
    </source>
</evidence>
<feature type="transmembrane region" description="Helical" evidence="8">
    <location>
        <begin position="186"/>
        <end position="219"/>
    </location>
</feature>
<evidence type="ECO:0000256" key="7">
    <source>
        <dbReference type="ARBA" id="ARBA00023136"/>
    </source>
</evidence>
<reference evidence="9 10" key="1">
    <citation type="submission" date="2022-12" db="EMBL/GenBank/DDBJ databases">
        <title>Microbacterium terricola strain KV-448 chromosome, complete genome.</title>
        <authorList>
            <person name="Oshima T."/>
            <person name="Moriya T."/>
            <person name="Bessho Y."/>
        </authorList>
    </citation>
    <scope>NUCLEOTIDE SEQUENCE [LARGE SCALE GENOMIC DNA]</scope>
    <source>
        <strain evidence="9 10">KV-448</strain>
    </source>
</reference>
<keyword evidence="4" id="KW-1003">Cell membrane</keyword>
<evidence type="ECO:0000256" key="3">
    <source>
        <dbReference type="ARBA" id="ARBA00022448"/>
    </source>
</evidence>
<dbReference type="Proteomes" id="UP001317779">
    <property type="component" value="Chromosome"/>
</dbReference>
<keyword evidence="5 8" id="KW-0812">Transmembrane</keyword>
<accession>A0ABM8DVU1</accession>
<feature type="transmembrane region" description="Helical" evidence="8">
    <location>
        <begin position="282"/>
        <end position="311"/>
    </location>
</feature>
<evidence type="ECO:0000256" key="5">
    <source>
        <dbReference type="ARBA" id="ARBA00022692"/>
    </source>
</evidence>
<keyword evidence="6 8" id="KW-1133">Transmembrane helix</keyword>
<evidence type="ECO:0000256" key="4">
    <source>
        <dbReference type="ARBA" id="ARBA00022475"/>
    </source>
</evidence>
<dbReference type="PANTHER" id="PTHR21716">
    <property type="entry name" value="TRANSMEMBRANE PROTEIN"/>
    <property type="match status" value="1"/>
</dbReference>
<evidence type="ECO:0000256" key="2">
    <source>
        <dbReference type="ARBA" id="ARBA00009773"/>
    </source>
</evidence>
<feature type="transmembrane region" description="Helical" evidence="8">
    <location>
        <begin position="110"/>
        <end position="131"/>
    </location>
</feature>
<dbReference type="PANTHER" id="PTHR21716:SF53">
    <property type="entry name" value="PERMEASE PERM-RELATED"/>
    <property type="match status" value="1"/>
</dbReference>
<evidence type="ECO:0000313" key="9">
    <source>
        <dbReference type="EMBL" id="BDV29630.1"/>
    </source>
</evidence>
<sequence>MQDDPADDGPRYLRRMSHPRARLRPARPAALRRLAEGKPVPGRIGVLAAIERPLVIAFIATLGVLGGIVLGSAIASITTILAYIFMALFIALGLDPVVRRLERRGLKRGGAIGLVFAVFAVVVLLLAVYVLPRVIAETAAFIGSLPEAIAGIESADWFTSMSADAQTAISHGLDELTAALARPETIAAIGGGALAVGVGIISGISAGFVVVALTLYFLASLEAMKLALYALAPARSRVRLADMTERVTASVGSSLLGSVVLSSINAGVVLGLHLLIGLPYPVLMAAIAFVITLIPLFGSVIFLVLGSLVALLSSPAQALGFAIGYLVYIQLESYVVSPRVMNKAIAIPAALVLIGALVGGTLLGVLGVLIALPVMATILLIIREVVVPKQDAKL</sequence>
<organism evidence="9 10">
    <name type="scientific">Microbacterium terricola</name>
    <dbReference type="NCBI Taxonomy" id="344163"/>
    <lineage>
        <taxon>Bacteria</taxon>
        <taxon>Bacillati</taxon>
        <taxon>Actinomycetota</taxon>
        <taxon>Actinomycetes</taxon>
        <taxon>Micrococcales</taxon>
        <taxon>Microbacteriaceae</taxon>
        <taxon>Microbacterium</taxon>
    </lineage>
</organism>
<keyword evidence="10" id="KW-1185">Reference proteome</keyword>
<feature type="transmembrane region" description="Helical" evidence="8">
    <location>
        <begin position="53"/>
        <end position="74"/>
    </location>
</feature>
<comment type="similarity">
    <text evidence="2">Belongs to the autoinducer-2 exporter (AI-2E) (TC 2.A.86) family.</text>
</comment>
<keyword evidence="7 8" id="KW-0472">Membrane</keyword>
<dbReference type="InterPro" id="IPR002549">
    <property type="entry name" value="AI-2E-like"/>
</dbReference>
<dbReference type="EMBL" id="AP027141">
    <property type="protein sequence ID" value="BDV29630.1"/>
    <property type="molecule type" value="Genomic_DNA"/>
</dbReference>
<comment type="subcellular location">
    <subcellularLocation>
        <location evidence="1">Cell membrane</location>
        <topology evidence="1">Multi-pass membrane protein</topology>
    </subcellularLocation>
</comment>
<protein>
    <submittedName>
        <fullName evidence="9">AI-2E family transporter</fullName>
    </submittedName>
</protein>
<name>A0ABM8DVU1_9MICO</name>
<evidence type="ECO:0000256" key="6">
    <source>
        <dbReference type="ARBA" id="ARBA00022989"/>
    </source>
</evidence>
<feature type="transmembrane region" description="Helical" evidence="8">
    <location>
        <begin position="349"/>
        <end position="382"/>
    </location>
</feature>
<gene>
    <name evidence="9" type="ORF">Microterr_02900</name>
</gene>
<feature type="transmembrane region" description="Helical" evidence="8">
    <location>
        <begin position="255"/>
        <end position="276"/>
    </location>
</feature>
<evidence type="ECO:0000256" key="8">
    <source>
        <dbReference type="SAM" id="Phobius"/>
    </source>
</evidence>
<feature type="transmembrane region" description="Helical" evidence="8">
    <location>
        <begin position="318"/>
        <end position="337"/>
    </location>
</feature>
<dbReference type="Pfam" id="PF01594">
    <property type="entry name" value="AI-2E_transport"/>
    <property type="match status" value="1"/>
</dbReference>
<evidence type="ECO:0000313" key="10">
    <source>
        <dbReference type="Proteomes" id="UP001317779"/>
    </source>
</evidence>